<keyword evidence="2" id="KW-0732">Signal</keyword>
<dbReference type="Proteomes" id="UP001603857">
    <property type="component" value="Unassembled WGS sequence"/>
</dbReference>
<gene>
    <name evidence="3" type="ORF">Fmac_016063</name>
</gene>
<protein>
    <recommendedName>
        <fullName evidence="5">Secreted protein</fullName>
    </recommendedName>
</protein>
<dbReference type="AlphaFoldDB" id="A0ABD1MIG2"/>
<feature type="region of interest" description="Disordered" evidence="1">
    <location>
        <begin position="230"/>
        <end position="308"/>
    </location>
</feature>
<feature type="compositionally biased region" description="Polar residues" evidence="1">
    <location>
        <begin position="248"/>
        <end position="260"/>
    </location>
</feature>
<evidence type="ECO:0000313" key="3">
    <source>
        <dbReference type="EMBL" id="KAL2334850.1"/>
    </source>
</evidence>
<feature type="chain" id="PRO_5044759088" description="Secreted protein" evidence="2">
    <location>
        <begin position="24"/>
        <end position="308"/>
    </location>
</feature>
<comment type="caution">
    <text evidence="3">The sequence shown here is derived from an EMBL/GenBank/DDBJ whole genome shotgun (WGS) entry which is preliminary data.</text>
</comment>
<evidence type="ECO:0000256" key="2">
    <source>
        <dbReference type="SAM" id="SignalP"/>
    </source>
</evidence>
<evidence type="ECO:0008006" key="5">
    <source>
        <dbReference type="Google" id="ProtNLM"/>
    </source>
</evidence>
<evidence type="ECO:0000313" key="4">
    <source>
        <dbReference type="Proteomes" id="UP001603857"/>
    </source>
</evidence>
<evidence type="ECO:0000256" key="1">
    <source>
        <dbReference type="SAM" id="MobiDB-lite"/>
    </source>
</evidence>
<dbReference type="EMBL" id="JBGMDY010000005">
    <property type="protein sequence ID" value="KAL2334850.1"/>
    <property type="molecule type" value="Genomic_DNA"/>
</dbReference>
<name>A0ABD1MIG2_9FABA</name>
<organism evidence="3 4">
    <name type="scientific">Flemingia macrophylla</name>
    <dbReference type="NCBI Taxonomy" id="520843"/>
    <lineage>
        <taxon>Eukaryota</taxon>
        <taxon>Viridiplantae</taxon>
        <taxon>Streptophyta</taxon>
        <taxon>Embryophyta</taxon>
        <taxon>Tracheophyta</taxon>
        <taxon>Spermatophyta</taxon>
        <taxon>Magnoliopsida</taxon>
        <taxon>eudicotyledons</taxon>
        <taxon>Gunneridae</taxon>
        <taxon>Pentapetalae</taxon>
        <taxon>rosids</taxon>
        <taxon>fabids</taxon>
        <taxon>Fabales</taxon>
        <taxon>Fabaceae</taxon>
        <taxon>Papilionoideae</taxon>
        <taxon>50 kb inversion clade</taxon>
        <taxon>NPAAA clade</taxon>
        <taxon>indigoferoid/millettioid clade</taxon>
        <taxon>Phaseoleae</taxon>
        <taxon>Flemingia</taxon>
    </lineage>
</organism>
<sequence length="308" mass="34229">MFSHSLLLLFVVVYFMDADGVTAGVPPKEGRSGFHCKQGSKFQRPHKRLIGFPFMHKSSSVDIPKKGQTISSRSSFDPRQRYTDSCIGTFPSLKMRSSCPRVQDMHLLRWLPKLRDKEIGRDECKASKAKVRSRPGSGTFRRKGLRIPNPVGGRTALFAPAWLIASPRNDILRPLPFSLSLCNGWGGSRRSEAYRHADHKIRDWAPSQRLDGMAHPRALIPLVLPLPVTSTIPQPPPTRGRCDPPSPATSTQIPLDSSASPNPKKPPRFLPRPTTTTTKKPHQRTPSPQNHRPTPANGSHPLPSSRCC</sequence>
<accession>A0ABD1MIG2</accession>
<proteinExistence type="predicted"/>
<feature type="signal peptide" evidence="2">
    <location>
        <begin position="1"/>
        <end position="23"/>
    </location>
</feature>
<reference evidence="3 4" key="1">
    <citation type="submission" date="2024-08" db="EMBL/GenBank/DDBJ databases">
        <title>Insights into the chromosomal genome structure of Flemingia macrophylla.</title>
        <authorList>
            <person name="Ding Y."/>
            <person name="Zhao Y."/>
            <person name="Bi W."/>
            <person name="Wu M."/>
            <person name="Zhao G."/>
            <person name="Gong Y."/>
            <person name="Li W."/>
            <person name="Zhang P."/>
        </authorList>
    </citation>
    <scope>NUCLEOTIDE SEQUENCE [LARGE SCALE GENOMIC DNA]</scope>
    <source>
        <strain evidence="3">DYQJB</strain>
        <tissue evidence="3">Leaf</tissue>
    </source>
</reference>
<keyword evidence="4" id="KW-1185">Reference proteome</keyword>